<accession>A0A2G0E9Y7</accession>
<evidence type="ECO:0000256" key="1">
    <source>
        <dbReference type="ARBA" id="ARBA00022679"/>
    </source>
</evidence>
<dbReference type="Pfam" id="PF00534">
    <property type="entry name" value="Glycos_transf_1"/>
    <property type="match status" value="1"/>
</dbReference>
<dbReference type="SUPFAM" id="SSF53756">
    <property type="entry name" value="UDP-Glycosyltransferase/glycogen phosphorylase"/>
    <property type="match status" value="1"/>
</dbReference>
<gene>
    <name evidence="3" type="ORF">CQR37_09235</name>
</gene>
<dbReference type="RefSeq" id="WP_058128695.1">
    <property type="nucleotide sequence ID" value="NZ_JAAMSA010000026.1"/>
</dbReference>
<feature type="domain" description="Glycosyl transferase family 1" evidence="2">
    <location>
        <begin position="204"/>
        <end position="355"/>
    </location>
</feature>
<evidence type="ECO:0000259" key="2">
    <source>
        <dbReference type="Pfam" id="PF00534"/>
    </source>
</evidence>
<name>A0A2G0E9Y7_ENTFC</name>
<organism evidence="3 4">
    <name type="scientific">Enterococcus faecium</name>
    <name type="common">Streptococcus faecium</name>
    <dbReference type="NCBI Taxonomy" id="1352"/>
    <lineage>
        <taxon>Bacteria</taxon>
        <taxon>Bacillati</taxon>
        <taxon>Bacillota</taxon>
        <taxon>Bacilli</taxon>
        <taxon>Lactobacillales</taxon>
        <taxon>Enterococcaceae</taxon>
        <taxon>Enterococcus</taxon>
    </lineage>
</organism>
<reference evidence="3 4" key="1">
    <citation type="submission" date="2017-10" db="EMBL/GenBank/DDBJ databases">
        <title>Draft genomes of the Enterococcus faecium isolated from human feces before and after Helicobacter pylori eradication therapy.</title>
        <authorList>
            <person name="Prianichniikov N.A."/>
            <person name="Glushchenko O.E."/>
            <person name="Malakhova M.V."/>
        </authorList>
    </citation>
    <scope>NUCLEOTIDE SEQUENCE [LARGE SCALE GENOMIC DNA]</scope>
    <source>
        <strain evidence="3 4">Hp_5-7</strain>
    </source>
</reference>
<dbReference type="EMBL" id="PCGC01000019">
    <property type="protein sequence ID" value="PHL21309.1"/>
    <property type="molecule type" value="Genomic_DNA"/>
</dbReference>
<dbReference type="Proteomes" id="UP000224303">
    <property type="component" value="Unassembled WGS sequence"/>
</dbReference>
<dbReference type="Gene3D" id="3.40.50.2000">
    <property type="entry name" value="Glycogen Phosphorylase B"/>
    <property type="match status" value="2"/>
</dbReference>
<dbReference type="AlphaFoldDB" id="A0A2G0E9Y7"/>
<dbReference type="PANTHER" id="PTHR46401">
    <property type="entry name" value="GLYCOSYLTRANSFERASE WBBK-RELATED"/>
    <property type="match status" value="1"/>
</dbReference>
<evidence type="ECO:0000313" key="4">
    <source>
        <dbReference type="Proteomes" id="UP000224303"/>
    </source>
</evidence>
<evidence type="ECO:0000313" key="3">
    <source>
        <dbReference type="EMBL" id="PHL21309.1"/>
    </source>
</evidence>
<keyword evidence="1" id="KW-0808">Transferase</keyword>
<dbReference type="InterPro" id="IPR001296">
    <property type="entry name" value="Glyco_trans_1"/>
</dbReference>
<comment type="caution">
    <text evidence="3">The sequence shown here is derived from an EMBL/GenBank/DDBJ whole genome shotgun (WGS) entry which is preliminary data.</text>
</comment>
<dbReference type="GO" id="GO:0016757">
    <property type="term" value="F:glycosyltransferase activity"/>
    <property type="evidence" value="ECO:0007669"/>
    <property type="project" value="InterPro"/>
</dbReference>
<dbReference type="PANTHER" id="PTHR46401:SF2">
    <property type="entry name" value="GLYCOSYLTRANSFERASE WBBK-RELATED"/>
    <property type="match status" value="1"/>
</dbReference>
<sequence>MNVGFISDSFPMGGIARVVTLIGDGMEKFDNNSFYLSASGDSSNFYKIPSGKLTISKYKIRETKILKYTTYIKKYTELVLNNKSVNLANYMNKQYMAISEFIKSNHLDIIIICRYDLTFLVSRLKEKFPSLKVIVWIHGPVNIYTEKKERLKYLEFYKDNLLKSDAVVCLTEYDIAALAKINIEGRKIYNPIIYEKDDDCINTERNNNILCVSRLDIESKGIDILVKLADKLPDNWNVNLIGDGTKSQIEKFQYLYSKMKYPSKINYLGPKNSDELAAYYKNSRILVSPALYEGFGLTLVEAMNFGLPVVTFETTGAMEITQNGKFGYLVKDFSENNFIKGTIDLINNEKILAEYTELALLRSNTFSLNSILQQWEELLKYVTS</sequence>
<protein>
    <recommendedName>
        <fullName evidence="2">Glycosyl transferase family 1 domain-containing protein</fullName>
    </recommendedName>
</protein>
<proteinExistence type="predicted"/>